<dbReference type="Proteomes" id="UP001291926">
    <property type="component" value="Unassembled WGS sequence"/>
</dbReference>
<keyword evidence="6" id="KW-0067">ATP-binding</keyword>
<evidence type="ECO:0000313" key="10">
    <source>
        <dbReference type="EMBL" id="KAK4477573.1"/>
    </source>
</evidence>
<comment type="similarity">
    <text evidence="2">Belongs to the plant ureide permease (TC 2.A.7.19) family.</text>
</comment>
<sequence>MYLVESNSGGAIACMLLELVFLGTWPAILAHLERRGTYLDYSLANLLTAVVIALTVGQIGDAKFGLRNFIPQLSQLQKNWPSIMFAMAGGVFLSLENLSQQYAWALVGLSVTEVITSSIAIVLGQCCYQIMDNQFRIYLDVYNEEDKTSVGSAEYLVEVENNRAIKVFGKTIWLGLSVTFFGGVCYSLFSPAFNLATTINST</sequence>
<feature type="non-terminal residue" evidence="10">
    <location>
        <position position="202"/>
    </location>
</feature>
<keyword evidence="5" id="KW-0547">Nucleotide-binding</keyword>
<reference evidence="10 11" key="1">
    <citation type="journal article" date="2023" name="bioRxiv">
        <title>Genome report: Whole genome sequence and annotation of Penstemon davidsonii.</title>
        <authorList>
            <person name="Ostevik K.L."/>
            <person name="Alabady M."/>
            <person name="Zhang M."/>
            <person name="Rausher M.D."/>
        </authorList>
    </citation>
    <scope>NUCLEOTIDE SEQUENCE [LARGE SCALE GENOMIC DNA]</scope>
    <source>
        <strain evidence="10">DNT005</strain>
        <tissue evidence="10">Whole leaf</tissue>
    </source>
</reference>
<evidence type="ECO:0000256" key="7">
    <source>
        <dbReference type="ARBA" id="ARBA00022989"/>
    </source>
</evidence>
<organism evidence="10 11">
    <name type="scientific">Penstemon davidsonii</name>
    <dbReference type="NCBI Taxonomy" id="160366"/>
    <lineage>
        <taxon>Eukaryota</taxon>
        <taxon>Viridiplantae</taxon>
        <taxon>Streptophyta</taxon>
        <taxon>Embryophyta</taxon>
        <taxon>Tracheophyta</taxon>
        <taxon>Spermatophyta</taxon>
        <taxon>Magnoliopsida</taxon>
        <taxon>eudicotyledons</taxon>
        <taxon>Gunneridae</taxon>
        <taxon>Pentapetalae</taxon>
        <taxon>asterids</taxon>
        <taxon>lamiids</taxon>
        <taxon>Lamiales</taxon>
        <taxon>Plantaginaceae</taxon>
        <taxon>Cheloneae</taxon>
        <taxon>Penstemon</taxon>
    </lineage>
</organism>
<protein>
    <submittedName>
        <fullName evidence="10">Uncharacterized protein</fullName>
    </submittedName>
</protein>
<proteinExistence type="inferred from homology"/>
<evidence type="ECO:0000313" key="11">
    <source>
        <dbReference type="Proteomes" id="UP001291926"/>
    </source>
</evidence>
<dbReference type="InterPro" id="IPR009834">
    <property type="entry name" value="Ureide_permease"/>
</dbReference>
<evidence type="ECO:0000256" key="6">
    <source>
        <dbReference type="ARBA" id="ARBA00022840"/>
    </source>
</evidence>
<keyword evidence="7 9" id="KW-1133">Transmembrane helix</keyword>
<feature type="transmembrane region" description="Helical" evidence="9">
    <location>
        <begin position="101"/>
        <end position="123"/>
    </location>
</feature>
<keyword evidence="11" id="KW-1185">Reference proteome</keyword>
<keyword evidence="3" id="KW-0813">Transport</keyword>
<gene>
    <name evidence="10" type="ORF">RD792_016806</name>
</gene>
<evidence type="ECO:0000256" key="2">
    <source>
        <dbReference type="ARBA" id="ARBA00005931"/>
    </source>
</evidence>
<dbReference type="Pfam" id="PF07168">
    <property type="entry name" value="Ureide_permease"/>
    <property type="match status" value="2"/>
</dbReference>
<dbReference type="PANTHER" id="PTHR31081">
    <property type="entry name" value="UREIDE PERMEASE 1-RELATED-RELATED"/>
    <property type="match status" value="1"/>
</dbReference>
<evidence type="ECO:0000256" key="5">
    <source>
        <dbReference type="ARBA" id="ARBA00022741"/>
    </source>
</evidence>
<comment type="caution">
    <text evidence="10">The sequence shown here is derived from an EMBL/GenBank/DDBJ whole genome shotgun (WGS) entry which is preliminary data.</text>
</comment>
<evidence type="ECO:0000256" key="9">
    <source>
        <dbReference type="SAM" id="Phobius"/>
    </source>
</evidence>
<comment type="subcellular location">
    <subcellularLocation>
        <location evidence="1">Membrane</location>
        <topology evidence="1">Multi-pass membrane protein</topology>
    </subcellularLocation>
</comment>
<name>A0ABR0CKB5_9LAMI</name>
<accession>A0ABR0CKB5</accession>
<feature type="transmembrane region" description="Helical" evidence="9">
    <location>
        <begin position="171"/>
        <end position="189"/>
    </location>
</feature>
<feature type="transmembrane region" description="Helical" evidence="9">
    <location>
        <begin position="38"/>
        <end position="59"/>
    </location>
</feature>
<evidence type="ECO:0000256" key="8">
    <source>
        <dbReference type="ARBA" id="ARBA00023136"/>
    </source>
</evidence>
<keyword evidence="8 9" id="KW-0472">Membrane</keyword>
<dbReference type="EMBL" id="JAYDYQ010002688">
    <property type="protein sequence ID" value="KAK4477573.1"/>
    <property type="molecule type" value="Genomic_DNA"/>
</dbReference>
<dbReference type="PANTHER" id="PTHR31081:SF18">
    <property type="entry name" value="UREIDE PERMEASE 2-LIKE ISOFORM X1"/>
    <property type="match status" value="1"/>
</dbReference>
<feature type="transmembrane region" description="Helical" evidence="9">
    <location>
        <begin position="12"/>
        <end position="32"/>
    </location>
</feature>
<keyword evidence="4 9" id="KW-0812">Transmembrane</keyword>
<evidence type="ECO:0000256" key="3">
    <source>
        <dbReference type="ARBA" id="ARBA00022448"/>
    </source>
</evidence>
<dbReference type="InterPro" id="IPR030189">
    <property type="entry name" value="UPS_plant"/>
</dbReference>
<evidence type="ECO:0000256" key="1">
    <source>
        <dbReference type="ARBA" id="ARBA00004141"/>
    </source>
</evidence>
<evidence type="ECO:0000256" key="4">
    <source>
        <dbReference type="ARBA" id="ARBA00022692"/>
    </source>
</evidence>